<sequence>MLSRYDRMVLSLIALALAVIALNPWVAPTSSQAQGGKVDVNIVEVRGKPLLNFDMVPSMRGTDLPGLPVYILNPQNRPNR</sequence>
<dbReference type="EMBL" id="JACQRX010000140">
    <property type="protein sequence ID" value="MBI4251423.1"/>
    <property type="molecule type" value="Genomic_DNA"/>
</dbReference>
<proteinExistence type="predicted"/>
<dbReference type="Proteomes" id="UP000752292">
    <property type="component" value="Unassembled WGS sequence"/>
</dbReference>
<gene>
    <name evidence="1" type="ORF">HY618_03105</name>
</gene>
<evidence type="ECO:0000313" key="1">
    <source>
        <dbReference type="EMBL" id="MBI4251423.1"/>
    </source>
</evidence>
<reference evidence="1" key="1">
    <citation type="submission" date="2020-07" db="EMBL/GenBank/DDBJ databases">
        <title>Huge and variable diversity of episymbiotic CPR bacteria and DPANN archaea in groundwater ecosystems.</title>
        <authorList>
            <person name="He C.Y."/>
            <person name="Keren R."/>
            <person name="Whittaker M."/>
            <person name="Farag I.F."/>
            <person name="Doudna J."/>
            <person name="Cate J.H.D."/>
            <person name="Banfield J.F."/>
        </authorList>
    </citation>
    <scope>NUCLEOTIDE SEQUENCE</scope>
    <source>
        <strain evidence="1">NC_groundwater_1370_Ag_S-0.2um_69_93</strain>
    </source>
</reference>
<evidence type="ECO:0000313" key="2">
    <source>
        <dbReference type="Proteomes" id="UP000752292"/>
    </source>
</evidence>
<accession>A0A933E8V6</accession>
<comment type="caution">
    <text evidence="1">The sequence shown here is derived from an EMBL/GenBank/DDBJ whole genome shotgun (WGS) entry which is preliminary data.</text>
</comment>
<protein>
    <submittedName>
        <fullName evidence="1">Uncharacterized protein</fullName>
    </submittedName>
</protein>
<organism evidence="1 2">
    <name type="scientific">Tectimicrobiota bacterium</name>
    <dbReference type="NCBI Taxonomy" id="2528274"/>
    <lineage>
        <taxon>Bacteria</taxon>
        <taxon>Pseudomonadati</taxon>
        <taxon>Nitrospinota/Tectimicrobiota group</taxon>
        <taxon>Candidatus Tectimicrobiota</taxon>
    </lineage>
</organism>
<dbReference type="AlphaFoldDB" id="A0A933E8V6"/>
<name>A0A933E8V6_UNCTE</name>